<dbReference type="GO" id="GO:0030313">
    <property type="term" value="C:cell envelope"/>
    <property type="evidence" value="ECO:0007669"/>
    <property type="project" value="UniProtKB-SubCell"/>
</dbReference>
<dbReference type="PANTHER" id="PTHR42953:SF1">
    <property type="entry name" value="METAL-BINDING PROTEIN HI_0362-RELATED"/>
    <property type="match status" value="1"/>
</dbReference>
<comment type="caution">
    <text evidence="6">The sequence shown here is derived from an EMBL/GenBank/DDBJ whole genome shotgun (WGS) entry which is preliminary data.</text>
</comment>
<dbReference type="GO" id="GO:0046872">
    <property type="term" value="F:metal ion binding"/>
    <property type="evidence" value="ECO:0007669"/>
    <property type="project" value="UniProtKB-KW"/>
</dbReference>
<keyword evidence="2 5" id="KW-0813">Transport</keyword>
<sequence length="305" mass="34370">MGWMLKMKKNIFFLSLILLLTIASGSCKRISNKNETKEVILASFTVLADIISNVAKDDFIVRSITKPGVEVHGYQPTPSDLVNASNAFVFIDNGFGFELWAEKFVSNLKVKRITVSEDLDPIFISEDFYKGKPNPHAWISPKRGILYVDILVDSLSELRPSKRTLFEENGKIYKDKLSKIDKEFSLFINNLNKDRRYLVSCEGAFSYLTNDYGLEEVYLWPVNAESQITPKRMARTISLVKEKNVPSVFCESTVSNESQMVVANETGANFGGNLFVDSLSDDSGPASSYIKMLEHNLDLIKKGLF</sequence>
<dbReference type="PRINTS" id="PR00690">
    <property type="entry name" value="ADHESNFAMILY"/>
</dbReference>
<keyword evidence="3" id="KW-0479">Metal-binding</keyword>
<proteinExistence type="inferred from homology"/>
<dbReference type="GO" id="GO:0030001">
    <property type="term" value="P:metal ion transport"/>
    <property type="evidence" value="ECO:0007669"/>
    <property type="project" value="InterPro"/>
</dbReference>
<dbReference type="Gene3D" id="3.40.50.1980">
    <property type="entry name" value="Nitrogenase molybdenum iron protein domain"/>
    <property type="match status" value="2"/>
</dbReference>
<evidence type="ECO:0000313" key="6">
    <source>
        <dbReference type="EMBL" id="KGG07927.1"/>
    </source>
</evidence>
<dbReference type="EMBL" id="JNAS01000002">
    <property type="protein sequence ID" value="KGG07927.1"/>
    <property type="molecule type" value="Genomic_DNA"/>
</dbReference>
<dbReference type="PRINTS" id="PR00691">
    <property type="entry name" value="ADHESINB"/>
</dbReference>
<keyword evidence="4" id="KW-0732">Signal</keyword>
<dbReference type="Pfam" id="PF01297">
    <property type="entry name" value="ZnuA"/>
    <property type="match status" value="1"/>
</dbReference>
<reference evidence="7" key="1">
    <citation type="journal article" date="2014" name="Sci. Data">
        <title>Genomes of diverse isolates of the marine cyanobacterium Prochlorococcus.</title>
        <authorList>
            <person name="Biller S."/>
            <person name="Berube P."/>
            <person name="Thompson J."/>
            <person name="Kelly L."/>
            <person name="Roggensack S."/>
            <person name="Awad L."/>
            <person name="Roache-Johnson K."/>
            <person name="Ding H."/>
            <person name="Giovannoni S.J."/>
            <person name="Moore L.R."/>
            <person name="Chisholm S.W."/>
        </authorList>
    </citation>
    <scope>NUCLEOTIDE SEQUENCE [LARGE SCALE GENOMIC DNA]</scope>
    <source>
        <strain evidence="7">SB</strain>
    </source>
</reference>
<dbReference type="PANTHER" id="PTHR42953">
    <property type="entry name" value="HIGH-AFFINITY ZINC UPTAKE SYSTEM PROTEIN ZNUA-RELATED"/>
    <property type="match status" value="1"/>
</dbReference>
<comment type="similarity">
    <text evidence="5">Belongs to the bacterial solute-binding protein 9 family.</text>
</comment>
<dbReference type="CDD" id="cd01137">
    <property type="entry name" value="PsaA"/>
    <property type="match status" value="1"/>
</dbReference>
<dbReference type="STRING" id="59926.EV02_0595"/>
<evidence type="ECO:0000313" key="7">
    <source>
        <dbReference type="Proteomes" id="UP000030345"/>
    </source>
</evidence>
<gene>
    <name evidence="6" type="ORF">EV02_0595</name>
</gene>
<dbReference type="AlphaFoldDB" id="A0A0A2B452"/>
<organism evidence="6 7">
    <name type="scientific">Prochlorococcus marinus str. SB</name>
    <dbReference type="NCBI Taxonomy" id="59926"/>
    <lineage>
        <taxon>Bacteria</taxon>
        <taxon>Bacillati</taxon>
        <taxon>Cyanobacteriota</taxon>
        <taxon>Cyanophyceae</taxon>
        <taxon>Synechococcales</taxon>
        <taxon>Prochlorococcaceae</taxon>
        <taxon>Prochlorococcus</taxon>
    </lineage>
</organism>
<evidence type="ECO:0000256" key="5">
    <source>
        <dbReference type="RuleBase" id="RU003512"/>
    </source>
</evidence>
<protein>
    <submittedName>
        <fullName evidence="6">Manganese ABC transporter</fullName>
    </submittedName>
</protein>
<comment type="subcellular location">
    <subcellularLocation>
        <location evidence="1">Cell envelope</location>
    </subcellularLocation>
</comment>
<dbReference type="eggNOG" id="COG0803">
    <property type="taxonomic scope" value="Bacteria"/>
</dbReference>
<evidence type="ECO:0000256" key="2">
    <source>
        <dbReference type="ARBA" id="ARBA00022448"/>
    </source>
</evidence>
<dbReference type="GO" id="GO:0007155">
    <property type="term" value="P:cell adhesion"/>
    <property type="evidence" value="ECO:0007669"/>
    <property type="project" value="InterPro"/>
</dbReference>
<dbReference type="Proteomes" id="UP000030345">
    <property type="component" value="Unassembled WGS sequence"/>
</dbReference>
<dbReference type="PROSITE" id="PS51257">
    <property type="entry name" value="PROKAR_LIPOPROTEIN"/>
    <property type="match status" value="1"/>
</dbReference>
<name>A0A0A2B452_PROMR</name>
<evidence type="ECO:0000256" key="1">
    <source>
        <dbReference type="ARBA" id="ARBA00004196"/>
    </source>
</evidence>
<dbReference type="InterPro" id="IPR006127">
    <property type="entry name" value="ZnuA-like"/>
</dbReference>
<dbReference type="SUPFAM" id="SSF53807">
    <property type="entry name" value="Helical backbone' metal receptor"/>
    <property type="match status" value="1"/>
</dbReference>
<evidence type="ECO:0000256" key="3">
    <source>
        <dbReference type="ARBA" id="ARBA00022723"/>
    </source>
</evidence>
<dbReference type="InterPro" id="IPR050492">
    <property type="entry name" value="Bact_metal-bind_prot9"/>
</dbReference>
<dbReference type="InterPro" id="IPR006129">
    <property type="entry name" value="AdhesinB"/>
</dbReference>
<dbReference type="InterPro" id="IPR006128">
    <property type="entry name" value="Lipoprotein_PsaA-like"/>
</dbReference>
<evidence type="ECO:0000256" key="4">
    <source>
        <dbReference type="ARBA" id="ARBA00022729"/>
    </source>
</evidence>
<accession>A0A0A2B452</accession>